<dbReference type="NCBIfam" id="TIGR01844">
    <property type="entry name" value="type_I_sec_TolC"/>
    <property type="match status" value="1"/>
</dbReference>
<keyword evidence="5" id="KW-0812">Transmembrane</keyword>
<comment type="similarity">
    <text evidence="2">Belongs to the outer membrane factor (OMF) (TC 1.B.17) family.</text>
</comment>
<dbReference type="Gene3D" id="1.20.1600.10">
    <property type="entry name" value="Outer membrane efflux proteins (OEP)"/>
    <property type="match status" value="1"/>
</dbReference>
<dbReference type="RefSeq" id="WP_371840141.1">
    <property type="nucleotide sequence ID" value="NZ_JBGMEK010000042.1"/>
</dbReference>
<protein>
    <submittedName>
        <fullName evidence="8">TolC family outer membrane protein</fullName>
    </submittedName>
</protein>
<evidence type="ECO:0000256" key="7">
    <source>
        <dbReference type="ARBA" id="ARBA00023237"/>
    </source>
</evidence>
<evidence type="ECO:0000313" key="8">
    <source>
        <dbReference type="EMBL" id="MFA0812477.1"/>
    </source>
</evidence>
<dbReference type="InterPro" id="IPR003423">
    <property type="entry name" value="OMP_efflux"/>
</dbReference>
<gene>
    <name evidence="8" type="ORF">ACCI49_16310</name>
</gene>
<dbReference type="InterPro" id="IPR051906">
    <property type="entry name" value="TolC-like"/>
</dbReference>
<organism evidence="8 9">
    <name type="scientific">Microbulbifer epialgicus</name>
    <dbReference type="NCBI Taxonomy" id="393907"/>
    <lineage>
        <taxon>Bacteria</taxon>
        <taxon>Pseudomonadati</taxon>
        <taxon>Pseudomonadota</taxon>
        <taxon>Gammaproteobacteria</taxon>
        <taxon>Cellvibrionales</taxon>
        <taxon>Microbulbiferaceae</taxon>
        <taxon>Microbulbifer</taxon>
    </lineage>
</organism>
<dbReference type="Pfam" id="PF02321">
    <property type="entry name" value="OEP"/>
    <property type="match status" value="2"/>
</dbReference>
<evidence type="ECO:0000256" key="6">
    <source>
        <dbReference type="ARBA" id="ARBA00023136"/>
    </source>
</evidence>
<evidence type="ECO:0000256" key="2">
    <source>
        <dbReference type="ARBA" id="ARBA00007613"/>
    </source>
</evidence>
<keyword evidence="4" id="KW-1134">Transmembrane beta strand</keyword>
<comment type="subcellular location">
    <subcellularLocation>
        <location evidence="1">Cell outer membrane</location>
    </subcellularLocation>
</comment>
<dbReference type="EMBL" id="JBGMEK010000042">
    <property type="protein sequence ID" value="MFA0812477.1"/>
    <property type="molecule type" value="Genomic_DNA"/>
</dbReference>
<keyword evidence="3" id="KW-0813">Transport</keyword>
<evidence type="ECO:0000256" key="5">
    <source>
        <dbReference type="ARBA" id="ARBA00022692"/>
    </source>
</evidence>
<reference evidence="8 9" key="1">
    <citation type="submission" date="2024-08" db="EMBL/GenBank/DDBJ databases">
        <authorList>
            <person name="Ishaq N."/>
        </authorList>
    </citation>
    <scope>NUCLEOTIDE SEQUENCE [LARGE SCALE GENOMIC DNA]</scope>
    <source>
        <strain evidence="8 9">DSM 18651</strain>
    </source>
</reference>
<dbReference type="InterPro" id="IPR010130">
    <property type="entry name" value="T1SS_OMP_TolC"/>
</dbReference>
<dbReference type="SUPFAM" id="SSF56954">
    <property type="entry name" value="Outer membrane efflux proteins (OEP)"/>
    <property type="match status" value="1"/>
</dbReference>
<keyword evidence="9" id="KW-1185">Reference proteome</keyword>
<evidence type="ECO:0000313" key="9">
    <source>
        <dbReference type="Proteomes" id="UP001569428"/>
    </source>
</evidence>
<proteinExistence type="inferred from homology"/>
<evidence type="ECO:0000256" key="3">
    <source>
        <dbReference type="ARBA" id="ARBA00022448"/>
    </source>
</evidence>
<dbReference type="PANTHER" id="PTHR30026">
    <property type="entry name" value="OUTER MEMBRANE PROTEIN TOLC"/>
    <property type="match status" value="1"/>
</dbReference>
<keyword evidence="6" id="KW-0472">Membrane</keyword>
<dbReference type="PANTHER" id="PTHR30026:SF22">
    <property type="entry name" value="OUTER MEMBRANE EFFLUX PROTEIN"/>
    <property type="match status" value="1"/>
</dbReference>
<name>A0ABV4P3D0_9GAMM</name>
<evidence type="ECO:0000256" key="1">
    <source>
        <dbReference type="ARBA" id="ARBA00004442"/>
    </source>
</evidence>
<comment type="caution">
    <text evidence="8">The sequence shown here is derived from an EMBL/GenBank/DDBJ whole genome shotgun (WGS) entry which is preliminary data.</text>
</comment>
<keyword evidence="7" id="KW-0998">Cell outer membrane</keyword>
<evidence type="ECO:0000256" key="4">
    <source>
        <dbReference type="ARBA" id="ARBA00022452"/>
    </source>
</evidence>
<accession>A0ABV4P3D0</accession>
<dbReference type="Proteomes" id="UP001569428">
    <property type="component" value="Unassembled WGS sequence"/>
</dbReference>
<sequence>MDVFKRLEFITLFFLIIFPTHLIGAEVFTSSTSAEVISLSGIGPKGEEPPAQVSYRDYKNDVEQSELSMFDAVHRAVGWHPLIAESIGNLYRQRQGVKAARSAYYPQLSAGIIAGQDTEYKREGDGHAIQLNVSQLLFDFGKVSSNVNRAKASVRRSQAQVLQSIDEVARQTAKATVEVQRYQALLQSSEEQIEGVSSITHLVQIRKERGASSRSDVLQAQSRMAAAQASKQRIEALLSRWRSTLQNLTGLQSPLRVSMAVPEDVAQACDGQSFDLSAVPEVLIAEASRAEAMAQLDESKANAWPTFSLDANVNQYLDQAYVDANVFDEQESSVFINVSMPIYQGGRISAGKEGAGYALLSADAAKDTAQLQTVQKYREAQEEAEGLMRSLGTLSSRESAIAETRDLYKQQYSILGTRTLIDLLNAEQELHLARIEKNNTIYDLHLLKIDCLYSRSGFRNAFSLNGRQIQGVEVLP</sequence>